<protein>
    <submittedName>
        <fullName evidence="2">Endoribonuclease L-PSP</fullName>
    </submittedName>
</protein>
<reference evidence="2 3" key="1">
    <citation type="submission" date="2019-03" db="EMBL/GenBank/DDBJ databases">
        <title>Genomic Encyclopedia of Type Strains, Phase IV (KMG-IV): sequencing the most valuable type-strain genomes for metagenomic binning, comparative biology and taxonomic classification.</title>
        <authorList>
            <person name="Goeker M."/>
        </authorList>
    </citation>
    <scope>NUCLEOTIDE SEQUENCE [LARGE SCALE GENOMIC DNA]</scope>
    <source>
        <strain evidence="2 3">DSM 45707</strain>
    </source>
</reference>
<dbReference type="RefSeq" id="WP_131924899.1">
    <property type="nucleotide sequence ID" value="NZ_SMAG01000004.1"/>
</dbReference>
<proteinExistence type="inferred from homology"/>
<gene>
    <name evidence="2" type="ORF">EDD58_104172</name>
</gene>
<dbReference type="SUPFAM" id="SSF55298">
    <property type="entry name" value="YjgF-like"/>
    <property type="match status" value="1"/>
</dbReference>
<dbReference type="AlphaFoldDB" id="A0A4R3L3L7"/>
<dbReference type="InterPro" id="IPR006175">
    <property type="entry name" value="YjgF/YER057c/UK114"/>
</dbReference>
<evidence type="ECO:0000313" key="3">
    <source>
        <dbReference type="Proteomes" id="UP000294937"/>
    </source>
</evidence>
<name>A0A4R3L3L7_9BACL</name>
<sequence>MKRIETKHAPEAIGPYSQAIQMGEWIFTSGQIPLTPEGELVEPDIEKQAHQTFRNVEAVLEAAGCQLKDVVKTTLFVKDLGHFEQINAIYGKYFSEHKPARSCVEVSRLPKDVLIEMEVIARVNK</sequence>
<evidence type="ECO:0000313" key="2">
    <source>
        <dbReference type="EMBL" id="TCS94301.1"/>
    </source>
</evidence>
<organism evidence="2 3">
    <name type="scientific">Hazenella coriacea</name>
    <dbReference type="NCBI Taxonomy" id="1179467"/>
    <lineage>
        <taxon>Bacteria</taxon>
        <taxon>Bacillati</taxon>
        <taxon>Bacillota</taxon>
        <taxon>Bacilli</taxon>
        <taxon>Bacillales</taxon>
        <taxon>Thermoactinomycetaceae</taxon>
        <taxon>Hazenella</taxon>
    </lineage>
</organism>
<dbReference type="GO" id="GO:0019239">
    <property type="term" value="F:deaminase activity"/>
    <property type="evidence" value="ECO:0007669"/>
    <property type="project" value="TreeGrafter"/>
</dbReference>
<dbReference type="Proteomes" id="UP000294937">
    <property type="component" value="Unassembled WGS sequence"/>
</dbReference>
<dbReference type="PROSITE" id="PS01094">
    <property type="entry name" value="UPF0076"/>
    <property type="match status" value="1"/>
</dbReference>
<accession>A0A4R3L3L7</accession>
<dbReference type="PANTHER" id="PTHR11803">
    <property type="entry name" value="2-IMINOBUTANOATE/2-IMINOPROPANOATE DEAMINASE RIDA"/>
    <property type="match status" value="1"/>
</dbReference>
<comment type="similarity">
    <text evidence="1">Belongs to the RutC family.</text>
</comment>
<dbReference type="CDD" id="cd00448">
    <property type="entry name" value="YjgF_YER057c_UK114_family"/>
    <property type="match status" value="1"/>
</dbReference>
<dbReference type="InterPro" id="IPR035959">
    <property type="entry name" value="RutC-like_sf"/>
</dbReference>
<dbReference type="NCBIfam" id="TIGR00004">
    <property type="entry name" value="Rid family detoxifying hydrolase"/>
    <property type="match status" value="1"/>
</dbReference>
<dbReference type="FunFam" id="3.30.1330.40:FF:000001">
    <property type="entry name" value="L-PSP family endoribonuclease"/>
    <property type="match status" value="1"/>
</dbReference>
<dbReference type="GO" id="GO:0005829">
    <property type="term" value="C:cytosol"/>
    <property type="evidence" value="ECO:0007669"/>
    <property type="project" value="TreeGrafter"/>
</dbReference>
<dbReference type="InterPro" id="IPR006056">
    <property type="entry name" value="RidA"/>
</dbReference>
<dbReference type="Gene3D" id="3.30.1330.40">
    <property type="entry name" value="RutC-like"/>
    <property type="match status" value="1"/>
</dbReference>
<dbReference type="EMBL" id="SMAG01000004">
    <property type="protein sequence ID" value="TCS94301.1"/>
    <property type="molecule type" value="Genomic_DNA"/>
</dbReference>
<keyword evidence="3" id="KW-1185">Reference proteome</keyword>
<dbReference type="InterPro" id="IPR019897">
    <property type="entry name" value="RidA_CS"/>
</dbReference>
<evidence type="ECO:0000256" key="1">
    <source>
        <dbReference type="ARBA" id="ARBA00010552"/>
    </source>
</evidence>
<comment type="caution">
    <text evidence="2">The sequence shown here is derived from an EMBL/GenBank/DDBJ whole genome shotgun (WGS) entry which is preliminary data.</text>
</comment>
<dbReference type="PANTHER" id="PTHR11803:SF39">
    <property type="entry name" value="2-IMINOBUTANOATE_2-IMINOPROPANOATE DEAMINASE"/>
    <property type="match status" value="1"/>
</dbReference>
<dbReference type="Pfam" id="PF01042">
    <property type="entry name" value="Ribonuc_L-PSP"/>
    <property type="match status" value="1"/>
</dbReference>
<dbReference type="OrthoDB" id="9803101at2"/>